<keyword evidence="1" id="KW-0472">Membrane</keyword>
<dbReference type="NCBIfam" id="TIGR02532">
    <property type="entry name" value="IV_pilin_GFxxxE"/>
    <property type="match status" value="1"/>
</dbReference>
<dbReference type="InterPro" id="IPR012902">
    <property type="entry name" value="N_methyl_site"/>
</dbReference>
<gene>
    <name evidence="2" type="ORF">HZA61_07240</name>
</gene>
<accession>A0A933SDA1</accession>
<evidence type="ECO:0000256" key="1">
    <source>
        <dbReference type="SAM" id="Phobius"/>
    </source>
</evidence>
<evidence type="ECO:0000313" key="3">
    <source>
        <dbReference type="Proteomes" id="UP000696931"/>
    </source>
</evidence>
<dbReference type="Pfam" id="PF07963">
    <property type="entry name" value="N_methyl"/>
    <property type="match status" value="1"/>
</dbReference>
<sequence length="120" mass="13230">MTDRTMRRMDGFTLIEVMVALVFIAIGVMALSGLQTRSSSDVYRTGRQSRALTVAQERLEVARAGGYDALAPDTGSVDQFDYITSIADVNPTLRSVTVTVRWREGLDTTSVRLQTLVADR</sequence>
<comment type="caution">
    <text evidence="2">The sequence shown here is derived from an EMBL/GenBank/DDBJ whole genome shotgun (WGS) entry which is preliminary data.</text>
</comment>
<dbReference type="EMBL" id="JACRIW010000048">
    <property type="protein sequence ID" value="MBI5169266.1"/>
    <property type="molecule type" value="Genomic_DNA"/>
</dbReference>
<keyword evidence="1" id="KW-0812">Transmembrane</keyword>
<dbReference type="SUPFAM" id="SSF54523">
    <property type="entry name" value="Pili subunits"/>
    <property type="match status" value="1"/>
</dbReference>
<keyword evidence="1" id="KW-1133">Transmembrane helix</keyword>
<reference evidence="2" key="1">
    <citation type="submission" date="2020-07" db="EMBL/GenBank/DDBJ databases">
        <title>Huge and variable diversity of episymbiotic CPR bacteria and DPANN archaea in groundwater ecosystems.</title>
        <authorList>
            <person name="He C.Y."/>
            <person name="Keren R."/>
            <person name="Whittaker M."/>
            <person name="Farag I.F."/>
            <person name="Doudna J."/>
            <person name="Cate J.H.D."/>
            <person name="Banfield J.F."/>
        </authorList>
    </citation>
    <scope>NUCLEOTIDE SEQUENCE</scope>
    <source>
        <strain evidence="2">NC_groundwater_1813_Pr3_B-0.1um_71_17</strain>
    </source>
</reference>
<organism evidence="2 3">
    <name type="scientific">Eiseniibacteriota bacterium</name>
    <dbReference type="NCBI Taxonomy" id="2212470"/>
    <lineage>
        <taxon>Bacteria</taxon>
        <taxon>Candidatus Eiseniibacteriota</taxon>
    </lineage>
</organism>
<evidence type="ECO:0000313" key="2">
    <source>
        <dbReference type="EMBL" id="MBI5169266.1"/>
    </source>
</evidence>
<feature type="transmembrane region" description="Helical" evidence="1">
    <location>
        <begin position="12"/>
        <end position="34"/>
    </location>
</feature>
<dbReference type="AlphaFoldDB" id="A0A933SDA1"/>
<protein>
    <submittedName>
        <fullName evidence="2">Prepilin-type N-terminal cleavage/methylation domain-containing protein</fullName>
    </submittedName>
</protein>
<name>A0A933SDA1_UNCEI</name>
<dbReference type="Proteomes" id="UP000696931">
    <property type="component" value="Unassembled WGS sequence"/>
</dbReference>
<dbReference type="InterPro" id="IPR045584">
    <property type="entry name" value="Pilin-like"/>
</dbReference>
<proteinExistence type="predicted"/>